<comment type="function">
    <text evidence="4">RNA-binding nucleolar protein required for pre-rRNA processing. Involved in production of 18S rRNA and assembly of small ribosomal subunit.</text>
</comment>
<dbReference type="EMBL" id="MU253928">
    <property type="protein sequence ID" value="KAG9244120.1"/>
    <property type="molecule type" value="Genomic_DNA"/>
</dbReference>
<feature type="compositionally biased region" description="Basic and acidic residues" evidence="7">
    <location>
        <begin position="723"/>
        <end position="738"/>
    </location>
</feature>
<name>A0A9P7Z2E8_9HELO</name>
<organism evidence="8 9">
    <name type="scientific">Calycina marina</name>
    <dbReference type="NCBI Taxonomy" id="1763456"/>
    <lineage>
        <taxon>Eukaryota</taxon>
        <taxon>Fungi</taxon>
        <taxon>Dikarya</taxon>
        <taxon>Ascomycota</taxon>
        <taxon>Pezizomycotina</taxon>
        <taxon>Leotiomycetes</taxon>
        <taxon>Helotiales</taxon>
        <taxon>Pezizellaceae</taxon>
        <taxon>Calycina</taxon>
    </lineage>
</organism>
<feature type="compositionally biased region" description="Basic and acidic residues" evidence="7">
    <location>
        <begin position="1"/>
        <end position="22"/>
    </location>
</feature>
<evidence type="ECO:0000313" key="9">
    <source>
        <dbReference type="Proteomes" id="UP000887226"/>
    </source>
</evidence>
<dbReference type="GO" id="GO:0000447">
    <property type="term" value="P:endonucleolytic cleavage in ITS1 to separate SSU-rRNA from 5.8S rRNA and LSU-rRNA from tricistronic rRNA transcript (SSU-rRNA, 5.8S rRNA, LSU-rRNA)"/>
    <property type="evidence" value="ECO:0007669"/>
    <property type="project" value="TreeGrafter"/>
</dbReference>
<keyword evidence="3" id="KW-0677">Repeat</keyword>
<dbReference type="GO" id="GO:0030688">
    <property type="term" value="C:preribosome, small subunit precursor"/>
    <property type="evidence" value="ECO:0007669"/>
    <property type="project" value="TreeGrafter"/>
</dbReference>
<dbReference type="GO" id="GO:0003723">
    <property type="term" value="F:RNA binding"/>
    <property type="evidence" value="ECO:0007669"/>
    <property type="project" value="InterPro"/>
</dbReference>
<dbReference type="GO" id="GO:0030686">
    <property type="term" value="C:90S preribosome"/>
    <property type="evidence" value="ECO:0007669"/>
    <property type="project" value="TreeGrafter"/>
</dbReference>
<dbReference type="GO" id="GO:0000480">
    <property type="term" value="P:endonucleolytic cleavage in 5'-ETS of tricistronic rRNA transcript (SSU-rRNA, 5.8S rRNA, LSU-rRNA)"/>
    <property type="evidence" value="ECO:0007669"/>
    <property type="project" value="TreeGrafter"/>
</dbReference>
<dbReference type="Gene3D" id="1.25.10.10">
    <property type="entry name" value="Leucine-rich Repeat Variant"/>
    <property type="match status" value="2"/>
</dbReference>
<accession>A0A9P7Z2E8</accession>
<evidence type="ECO:0000256" key="6">
    <source>
        <dbReference type="ARBA" id="ARBA00031929"/>
    </source>
</evidence>
<evidence type="ECO:0000256" key="7">
    <source>
        <dbReference type="SAM" id="MobiDB-lite"/>
    </source>
</evidence>
<dbReference type="GO" id="GO:0000056">
    <property type="term" value="P:ribosomal small subunit export from nucleus"/>
    <property type="evidence" value="ECO:0007669"/>
    <property type="project" value="TreeGrafter"/>
</dbReference>
<protein>
    <recommendedName>
        <fullName evidence="2">Nucleolar protein 9</fullName>
    </recommendedName>
    <alternativeName>
        <fullName evidence="5 6">Pumilio domain-containing protein NOP9</fullName>
    </alternativeName>
</protein>
<evidence type="ECO:0000256" key="5">
    <source>
        <dbReference type="ARBA" id="ARBA00030932"/>
    </source>
</evidence>
<dbReference type="InterPro" id="IPR016024">
    <property type="entry name" value="ARM-type_fold"/>
</dbReference>
<dbReference type="SMART" id="SM00025">
    <property type="entry name" value="Pumilio"/>
    <property type="match status" value="5"/>
</dbReference>
<dbReference type="OrthoDB" id="392571at2759"/>
<dbReference type="InterPro" id="IPR001313">
    <property type="entry name" value="Pumilio_RNA-bd_rpt"/>
</dbReference>
<evidence type="ECO:0000256" key="2">
    <source>
        <dbReference type="ARBA" id="ARBA00016427"/>
    </source>
</evidence>
<dbReference type="PANTHER" id="PTHR13102">
    <property type="entry name" value="NUCLEOLAR PROTEIN 9"/>
    <property type="match status" value="1"/>
</dbReference>
<proteinExistence type="predicted"/>
<dbReference type="SUPFAM" id="SSF48371">
    <property type="entry name" value="ARM repeat"/>
    <property type="match status" value="1"/>
</dbReference>
<evidence type="ECO:0000313" key="8">
    <source>
        <dbReference type="EMBL" id="KAG9244120.1"/>
    </source>
</evidence>
<dbReference type="Proteomes" id="UP000887226">
    <property type="component" value="Unassembled WGS sequence"/>
</dbReference>
<dbReference type="GO" id="GO:0005730">
    <property type="term" value="C:nucleolus"/>
    <property type="evidence" value="ECO:0007669"/>
    <property type="project" value="UniProtKB-SubCell"/>
</dbReference>
<dbReference type="GO" id="GO:0000472">
    <property type="term" value="P:endonucleolytic cleavage to generate mature 5'-end of SSU-rRNA from (SSU-rRNA, 5.8S rRNA, LSU-rRNA)"/>
    <property type="evidence" value="ECO:0007669"/>
    <property type="project" value="TreeGrafter"/>
</dbReference>
<keyword evidence="9" id="KW-1185">Reference proteome</keyword>
<gene>
    <name evidence="8" type="ORF">BJ878DRAFT_507743</name>
</gene>
<evidence type="ECO:0000256" key="1">
    <source>
        <dbReference type="ARBA" id="ARBA00004604"/>
    </source>
</evidence>
<comment type="subcellular location">
    <subcellularLocation>
        <location evidence="1">Nucleus</location>
        <location evidence="1">Nucleolus</location>
    </subcellularLocation>
</comment>
<feature type="compositionally biased region" description="Gly residues" evidence="7">
    <location>
        <begin position="741"/>
        <end position="750"/>
    </location>
</feature>
<feature type="region of interest" description="Disordered" evidence="7">
    <location>
        <begin position="1"/>
        <end position="47"/>
    </location>
</feature>
<dbReference type="PANTHER" id="PTHR13102:SF0">
    <property type="entry name" value="NUCLEOLAR PROTEIN 9"/>
    <property type="match status" value="1"/>
</dbReference>
<dbReference type="InterPro" id="IPR040000">
    <property type="entry name" value="NOP9"/>
</dbReference>
<feature type="region of interest" description="Disordered" evidence="7">
    <location>
        <begin position="695"/>
        <end position="750"/>
    </location>
</feature>
<dbReference type="InterPro" id="IPR011989">
    <property type="entry name" value="ARM-like"/>
</dbReference>
<sequence length="750" mass="82890">MPRENKNRGRREEKKLKRKAEAIESVQNKRQKAEFTEQPSADIPTAAGDENAFMEGFEATTAVERPFYGILEDEEQEYFRRADELLELNDFPSNEERSYFLANVFKEADGKELKIACSQSCSRLMERLILLSTVEQKKNLFVKFRDNFAHLVQHRFASHCCEMLFIKSAEIVTQELTGDIKMEAEEGEHRTESMEMLFLLALDELEGNMMALMTDRFASHTLRVLLVVLSGRPLERSSTKSLLQSKRKEKVSVTNYEDELSLQKRAVPESFSSAIDKITSDTIATMDQSFIKILATHESGNPTLQLLLELDLASKTKKEESQKSILSTLLPDDISDEKSESSILINGLIYDAVGSRLLETICTFVPGKTFKQIYRAHFKDRIAGLARNEVASYVVAKVIARLSKEDLEEAVDAILPQVTGLIERNRTAIIKILIERCHARNAPITPLTGAIATAFGSDPEKLILKMSCITDLPALTATVFPPLLVAEDDTTAQSPQIPRPAPAQLHGSLLAQAMLAIPEVPCKLIQNSLLAQSPGTIHTLALFTPTSHILQAAILPTPNNLAFRRKLTAILLTPSAAASEPTLALANSNIGTHVLDSLLLSAPTLFMFAERIGAKLLIHETTLRNSFTGRIVWRNWRMDLYKRRPSEWVSTLKTPAATTLAPTTASTPAASTESAKAEFSTAPISAAEVRKMKMAKKRLNSQPQSASKLTPQSGEGKSAIQLARERFAAKKAMKDRMKGSKGTGANGIAA</sequence>
<evidence type="ECO:0000256" key="3">
    <source>
        <dbReference type="ARBA" id="ARBA00022737"/>
    </source>
</evidence>
<feature type="compositionally biased region" description="Polar residues" evidence="7">
    <location>
        <begin position="700"/>
        <end position="715"/>
    </location>
</feature>
<dbReference type="Pfam" id="PF22493">
    <property type="entry name" value="PUF_NOP9"/>
    <property type="match status" value="1"/>
</dbReference>
<evidence type="ECO:0000256" key="4">
    <source>
        <dbReference type="ARBA" id="ARBA00024893"/>
    </source>
</evidence>
<reference evidence="8" key="1">
    <citation type="journal article" date="2021" name="IMA Fungus">
        <title>Genomic characterization of three marine fungi, including Emericellopsis atlantica sp. nov. with signatures of a generalist lifestyle and marine biomass degradation.</title>
        <authorList>
            <person name="Hagestad O.C."/>
            <person name="Hou L."/>
            <person name="Andersen J.H."/>
            <person name="Hansen E.H."/>
            <person name="Altermark B."/>
            <person name="Li C."/>
            <person name="Kuhnert E."/>
            <person name="Cox R.J."/>
            <person name="Crous P.W."/>
            <person name="Spatafora J.W."/>
            <person name="Lail K."/>
            <person name="Amirebrahimi M."/>
            <person name="Lipzen A."/>
            <person name="Pangilinan J."/>
            <person name="Andreopoulos W."/>
            <person name="Hayes R.D."/>
            <person name="Ng V."/>
            <person name="Grigoriev I.V."/>
            <person name="Jackson S.A."/>
            <person name="Sutton T.D.S."/>
            <person name="Dobson A.D.W."/>
            <person name="Rama T."/>
        </authorList>
    </citation>
    <scope>NUCLEOTIDE SEQUENCE</scope>
    <source>
        <strain evidence="8">TRa3180A</strain>
    </source>
</reference>
<dbReference type="AlphaFoldDB" id="A0A9P7Z2E8"/>
<comment type="caution">
    <text evidence="8">The sequence shown here is derived from an EMBL/GenBank/DDBJ whole genome shotgun (WGS) entry which is preliminary data.</text>
</comment>